<reference evidence="3" key="1">
    <citation type="submission" date="2009-12" db="EMBL/GenBank/DDBJ databases">
        <title>The Genome Sequence of Anolis carolinensis (Green Anole Lizard).</title>
        <authorList>
            <consortium name="The Genome Sequencing Platform"/>
            <person name="Di Palma F."/>
            <person name="Alfoldi J."/>
            <person name="Heiman D."/>
            <person name="Young S."/>
            <person name="Grabherr M."/>
            <person name="Johnson J."/>
            <person name="Lander E.S."/>
            <person name="Lindblad-Toh K."/>
        </authorList>
    </citation>
    <scope>NUCLEOTIDE SEQUENCE [LARGE SCALE GENOMIC DNA]</scope>
    <source>
        <strain evidence="3">JBL SC #1</strain>
    </source>
</reference>
<accession>H9GDC3</accession>
<dbReference type="GeneTree" id="ENSGT00940000162662"/>
<dbReference type="InterPro" id="IPR002035">
    <property type="entry name" value="VWF_A"/>
</dbReference>
<dbReference type="InterPro" id="IPR036465">
    <property type="entry name" value="vWFA_dom_sf"/>
</dbReference>
<dbReference type="eggNOG" id="ENOG502QRPK">
    <property type="taxonomic scope" value="Eukaryota"/>
</dbReference>
<evidence type="ECO:0000313" key="3">
    <source>
        <dbReference type="Ensembl" id="ENSACAP00000007847.3"/>
    </source>
</evidence>
<dbReference type="Gene3D" id="3.40.50.410">
    <property type="entry name" value="von Willebrand factor, type A domain"/>
    <property type="match status" value="1"/>
</dbReference>
<reference evidence="3" key="2">
    <citation type="submission" date="2025-08" db="UniProtKB">
        <authorList>
            <consortium name="Ensembl"/>
        </authorList>
    </citation>
    <scope>IDENTIFICATION</scope>
</reference>
<dbReference type="Bgee" id="ENSACAG00000007993">
    <property type="expression patterns" value="Expressed in embryonic post-anal tail and 5 other cell types or tissues"/>
</dbReference>
<sequence length="817" mass="91739">MDTEMLPRRKYPDKVPLRSISVDVVIQDFVADVVSELQYKNEDTVPLEVVFDMRLDKDVAVYAFEGIMDGTQIEAQIMEKWQVVEKVKENWGKDASLFKWDPKDRDIFGCILGSLPPGGEATLKLCYTQPLAPASDGSIRFVLPVVPNPCNVPQGPEDENPMQITPEIPEEQLLSPLSLSAALGSYYAISHVKSNYTLAGFQYTTEDRTTAQVCLAEGHYFEKEVELLIYYKEEFCKPVALVELGKPGNVPGSLMGDPVLLLSLYPRISTPKPGLNSTGEFLFLLDCSNDMSYSTETNPDSQSRIQSAKEMVIFLLKSLPLGSYFNIYAFGCNYYSFYPKSVKYTQWTMLGSLRRVMGLKANLGDAEILQPLKAIYSQPYIEGYARQLFLFTHRETSDMNEVIAEVETHSSSHRCFTFGIGEWPATHTLNSMAEAGHGCAEFIKDTEKMPSKALQSMKKALDPVMMDISLQWDLPPGLEAWLVQPIPQVIYTGECSLICAQICGQQQDVNLSEGSVVVQHSMQGWTFTERITFSLQVQDNERFPLHRLAARAFLQELKGTRSVEEMQLAVETSLSSGVACSQTAYIVVNTEPGKLSQIHIYFQNLFGFWGPYDLRAYDDIIELIEYKTKVESTGVIFSTNSCQWHHHRSLCRNTCIFKKIHEISEFLRKAYYSAVIVLASSDLSWKSYSSTEDFLHAYSVIFDQPDPPTKESLVLRLICLQNADGSWPLEACLLNILGLDEETFEKMPNQVAPMAWATVLVILWLHIHAAEESDTSQLLQAKALGWLHENAGLQLAVCVQAGNTFLGCDINLDVFGL</sequence>
<evidence type="ECO:0000313" key="4">
    <source>
        <dbReference type="Proteomes" id="UP000001646"/>
    </source>
</evidence>
<feature type="domain" description="VWFA" evidence="1">
    <location>
        <begin position="280"/>
        <end position="461"/>
    </location>
</feature>
<name>H9GDC3_ANOCA</name>
<evidence type="ECO:0000259" key="1">
    <source>
        <dbReference type="PROSITE" id="PS50234"/>
    </source>
</evidence>
<evidence type="ECO:0000259" key="2">
    <source>
        <dbReference type="PROSITE" id="PS51468"/>
    </source>
</evidence>
<dbReference type="AlphaFoldDB" id="H9GDC3"/>
<dbReference type="RefSeq" id="XP_008114725.1">
    <property type="nucleotide sequence ID" value="XM_008116518.3"/>
</dbReference>
<dbReference type="PANTHER" id="PTHR45737">
    <property type="entry name" value="VON WILLEBRAND FACTOR A DOMAIN-CONTAINING PROTEIN 5A"/>
    <property type="match status" value="1"/>
</dbReference>
<dbReference type="GeneID" id="100567089"/>
<protein>
    <recommendedName>
        <fullName evidence="5">von Willebrand factor A domain containing 5A</fullName>
    </recommendedName>
</protein>
<dbReference type="PROSITE" id="PS51468">
    <property type="entry name" value="VIT"/>
    <property type="match status" value="1"/>
</dbReference>
<dbReference type="InParanoid" id="H9GDC3"/>
<dbReference type="Pfam" id="PF13768">
    <property type="entry name" value="VWA_3"/>
    <property type="match status" value="1"/>
</dbReference>
<feature type="domain" description="VIT" evidence="2">
    <location>
        <begin position="1"/>
        <end position="129"/>
    </location>
</feature>
<organism evidence="3 4">
    <name type="scientific">Anolis carolinensis</name>
    <name type="common">Green anole</name>
    <name type="synonym">American chameleon</name>
    <dbReference type="NCBI Taxonomy" id="28377"/>
    <lineage>
        <taxon>Eukaryota</taxon>
        <taxon>Metazoa</taxon>
        <taxon>Chordata</taxon>
        <taxon>Craniata</taxon>
        <taxon>Vertebrata</taxon>
        <taxon>Euteleostomi</taxon>
        <taxon>Lepidosauria</taxon>
        <taxon>Squamata</taxon>
        <taxon>Bifurcata</taxon>
        <taxon>Unidentata</taxon>
        <taxon>Episquamata</taxon>
        <taxon>Toxicofera</taxon>
        <taxon>Iguania</taxon>
        <taxon>Dactyloidae</taxon>
        <taxon>Anolis</taxon>
    </lineage>
</organism>
<dbReference type="InterPro" id="IPR013694">
    <property type="entry name" value="VIT"/>
</dbReference>
<dbReference type="SMART" id="SM00609">
    <property type="entry name" value="VIT"/>
    <property type="match status" value="1"/>
</dbReference>
<gene>
    <name evidence="3" type="primary">LOC100567089</name>
</gene>
<dbReference type="SUPFAM" id="SSF53300">
    <property type="entry name" value="vWA-like"/>
    <property type="match status" value="1"/>
</dbReference>
<evidence type="ECO:0008006" key="5">
    <source>
        <dbReference type="Google" id="ProtNLM"/>
    </source>
</evidence>
<reference evidence="3" key="3">
    <citation type="submission" date="2025-09" db="UniProtKB">
        <authorList>
            <consortium name="Ensembl"/>
        </authorList>
    </citation>
    <scope>IDENTIFICATION</scope>
</reference>
<dbReference type="STRING" id="28377.ENSACAP00000007847"/>
<dbReference type="PROSITE" id="PS50234">
    <property type="entry name" value="VWFA"/>
    <property type="match status" value="1"/>
</dbReference>
<dbReference type="PANTHER" id="PTHR45737:SF6">
    <property type="entry name" value="VON WILLEBRAND FACTOR A DOMAIN-CONTAINING PROTEIN 5A"/>
    <property type="match status" value="1"/>
</dbReference>
<keyword evidence="4" id="KW-1185">Reference proteome</keyword>
<dbReference type="Proteomes" id="UP000001646">
    <property type="component" value="Unplaced"/>
</dbReference>
<dbReference type="OrthoDB" id="1729737at2759"/>
<dbReference type="Ensembl" id="ENSACAT00000008013.4">
    <property type="protein sequence ID" value="ENSACAP00000007847.3"/>
    <property type="gene ID" value="ENSACAG00000007993.4"/>
</dbReference>
<proteinExistence type="predicted"/>
<dbReference type="HOGENOM" id="CLU_003826_4_0_1"/>
<dbReference type="Pfam" id="PF08487">
    <property type="entry name" value="VIT"/>
    <property type="match status" value="1"/>
</dbReference>